<dbReference type="WBParaSite" id="SVE_0969500.1">
    <property type="protein sequence ID" value="SVE_0969500.1"/>
    <property type="gene ID" value="SVE_0969500"/>
</dbReference>
<keyword evidence="1" id="KW-0732">Signal</keyword>
<reference evidence="2" key="1">
    <citation type="submission" date="2014-07" db="EMBL/GenBank/DDBJ databases">
        <authorList>
            <person name="Martin A.A"/>
            <person name="De Silva N."/>
        </authorList>
    </citation>
    <scope>NUCLEOTIDE SEQUENCE</scope>
</reference>
<evidence type="ECO:0000313" key="2">
    <source>
        <dbReference type="Proteomes" id="UP000035680"/>
    </source>
</evidence>
<feature type="chain" id="PRO_5005330046" evidence="1">
    <location>
        <begin position="18"/>
        <end position="639"/>
    </location>
</feature>
<keyword evidence="2" id="KW-1185">Reference proteome</keyword>
<dbReference type="GO" id="GO:0005615">
    <property type="term" value="C:extracellular space"/>
    <property type="evidence" value="ECO:0007669"/>
    <property type="project" value="TreeGrafter"/>
</dbReference>
<accession>A0A0K0FKY1</accession>
<dbReference type="InterPro" id="IPR004245">
    <property type="entry name" value="DUF229"/>
</dbReference>
<dbReference type="AlphaFoldDB" id="A0A0K0FKY1"/>
<organism evidence="2 3">
    <name type="scientific">Strongyloides venezuelensis</name>
    <name type="common">Threadworm</name>
    <dbReference type="NCBI Taxonomy" id="75913"/>
    <lineage>
        <taxon>Eukaryota</taxon>
        <taxon>Metazoa</taxon>
        <taxon>Ecdysozoa</taxon>
        <taxon>Nematoda</taxon>
        <taxon>Chromadorea</taxon>
        <taxon>Rhabditida</taxon>
        <taxon>Tylenchina</taxon>
        <taxon>Panagrolaimomorpha</taxon>
        <taxon>Strongyloidoidea</taxon>
        <taxon>Strongyloididae</taxon>
        <taxon>Strongyloides</taxon>
    </lineage>
</organism>
<evidence type="ECO:0000256" key="1">
    <source>
        <dbReference type="SAM" id="SignalP"/>
    </source>
</evidence>
<feature type="signal peptide" evidence="1">
    <location>
        <begin position="1"/>
        <end position="17"/>
    </location>
</feature>
<name>A0A0K0FKY1_STRVS</name>
<dbReference type="Gene3D" id="3.40.720.10">
    <property type="entry name" value="Alkaline Phosphatase, subunit A"/>
    <property type="match status" value="1"/>
</dbReference>
<evidence type="ECO:0000313" key="3">
    <source>
        <dbReference type="WBParaSite" id="SVE_0969500.1"/>
    </source>
</evidence>
<protein>
    <submittedName>
        <fullName evidence="3">Nicastrin</fullName>
    </submittedName>
</protein>
<reference evidence="3" key="2">
    <citation type="submission" date="2015-08" db="UniProtKB">
        <authorList>
            <consortium name="WormBaseParasite"/>
        </authorList>
    </citation>
    <scope>IDENTIFICATION</scope>
</reference>
<dbReference type="InterPro" id="IPR017850">
    <property type="entry name" value="Alkaline_phosphatase_core_sf"/>
</dbReference>
<dbReference type="Pfam" id="PF02995">
    <property type="entry name" value="DUF229"/>
    <property type="match status" value="1"/>
</dbReference>
<proteinExistence type="predicted"/>
<sequence length="639" mass="74417">MNKIFLFLCYIFSLSGAFDPTRFQTYSYEAFLYILKSSVNVSSVKHSKLLHENIFLDRNNEFPLKNSKSCRGKMRNDIVTVYNNGSISYKYPKKRNLLCYYKCMYGNRLHNLIKTKYQIINNVPLSCETFILKCKNGNIVSLVDVFLKFKSTSKFESNSRHQAKKSKYDVHVLVLEGLSKKAILQHFTKTIKFLKNRNNVFIMNKYISVSNITTNNVYAMFLNKNVNDVKSLKKKSSVQKADVNLYDCKRSFSDMGFIGDIFQKNSYLTLLAENGYSSIFKNPNCHNQLHPNFNFSSFPYGKIVSFLVNSDNEYNSLYTGQCKASFYDLLTYSQDFYRYSSENPKFSINWLTEFKNKSDGSLDRADLALTEFFITNSDVLDKSFFFLLTDKGEMLNDDEEKLSKTIDDIMPFMLISIPKNFNSTSQLFQSLKKNSEETNVSSFDIYASLYDIAERLDPKKLEANNEINSNFLKGKSMFQSINDRSCLNMNVDYQFCKDSYAFTPLKYVPEEVFRTFQYIFIKNLNNKLKELKLDTYCHKLSLKLNGLFKISYVLNDYQNVFWKITGTTEPGGGIFRAIFDDELNLFDETIKRINPNEKQSLPCVSNNPYSWYCQCDKKAFLKASSKKVYGRNRGHKKYI</sequence>
<dbReference type="PANTHER" id="PTHR10974">
    <property type="entry name" value="FI08016P-RELATED"/>
    <property type="match status" value="1"/>
</dbReference>
<dbReference type="Proteomes" id="UP000035680">
    <property type="component" value="Unassembled WGS sequence"/>
</dbReference>
<dbReference type="PANTHER" id="PTHR10974:SF75">
    <property type="entry name" value="SULFATASE DOMAIN-CONTAINING PROTEIN"/>
    <property type="match status" value="1"/>
</dbReference>